<gene>
    <name evidence="2" type="ORF">GYMLUDRAFT_249260</name>
</gene>
<name>A0A0D0BIZ1_9AGAR</name>
<dbReference type="AlphaFoldDB" id="A0A0D0BIZ1"/>
<dbReference type="HOGENOM" id="CLU_1594727_0_0_1"/>
<protein>
    <submittedName>
        <fullName evidence="2">Uncharacterized protein</fullName>
    </submittedName>
</protein>
<reference evidence="2 3" key="1">
    <citation type="submission" date="2014-04" db="EMBL/GenBank/DDBJ databases">
        <title>Evolutionary Origins and Diversification of the Mycorrhizal Mutualists.</title>
        <authorList>
            <consortium name="DOE Joint Genome Institute"/>
            <consortium name="Mycorrhizal Genomics Consortium"/>
            <person name="Kohler A."/>
            <person name="Kuo A."/>
            <person name="Nagy L.G."/>
            <person name="Floudas D."/>
            <person name="Copeland A."/>
            <person name="Barry K.W."/>
            <person name="Cichocki N."/>
            <person name="Veneault-Fourrey C."/>
            <person name="LaButti K."/>
            <person name="Lindquist E.A."/>
            <person name="Lipzen A."/>
            <person name="Lundell T."/>
            <person name="Morin E."/>
            <person name="Murat C."/>
            <person name="Riley R."/>
            <person name="Ohm R."/>
            <person name="Sun H."/>
            <person name="Tunlid A."/>
            <person name="Henrissat B."/>
            <person name="Grigoriev I.V."/>
            <person name="Hibbett D.S."/>
            <person name="Martin F."/>
        </authorList>
    </citation>
    <scope>NUCLEOTIDE SEQUENCE [LARGE SCALE GENOMIC DNA]</scope>
    <source>
        <strain evidence="2 3">FD-317 M1</strain>
    </source>
</reference>
<organism evidence="2 3">
    <name type="scientific">Collybiopsis luxurians FD-317 M1</name>
    <dbReference type="NCBI Taxonomy" id="944289"/>
    <lineage>
        <taxon>Eukaryota</taxon>
        <taxon>Fungi</taxon>
        <taxon>Dikarya</taxon>
        <taxon>Basidiomycota</taxon>
        <taxon>Agaricomycotina</taxon>
        <taxon>Agaricomycetes</taxon>
        <taxon>Agaricomycetidae</taxon>
        <taxon>Agaricales</taxon>
        <taxon>Marasmiineae</taxon>
        <taxon>Omphalotaceae</taxon>
        <taxon>Collybiopsis</taxon>
        <taxon>Collybiopsis luxurians</taxon>
    </lineage>
</organism>
<feature type="region of interest" description="Disordered" evidence="1">
    <location>
        <begin position="100"/>
        <end position="120"/>
    </location>
</feature>
<evidence type="ECO:0000313" key="3">
    <source>
        <dbReference type="Proteomes" id="UP000053593"/>
    </source>
</evidence>
<dbReference type="Proteomes" id="UP000053593">
    <property type="component" value="Unassembled WGS sequence"/>
</dbReference>
<proteinExistence type="predicted"/>
<evidence type="ECO:0000313" key="2">
    <source>
        <dbReference type="EMBL" id="KIK54741.1"/>
    </source>
</evidence>
<dbReference type="OrthoDB" id="3066548at2759"/>
<accession>A0A0D0BIZ1</accession>
<feature type="region of interest" description="Disordered" evidence="1">
    <location>
        <begin position="1"/>
        <end position="36"/>
    </location>
</feature>
<feature type="compositionally biased region" description="Acidic residues" evidence="1">
    <location>
        <begin position="107"/>
        <end position="116"/>
    </location>
</feature>
<evidence type="ECO:0000256" key="1">
    <source>
        <dbReference type="SAM" id="MobiDB-lite"/>
    </source>
</evidence>
<sequence length="167" mass="18464">MAPTTLPKTCKVRKKVQKPVQTKSEKPHKKASTMELKEAEEKLMATVQALKGRNCIKGDIPSLDDLLNLPIKRIDADSEATDHFADGDKELAEIVDYIQNKNSGADKEEDDDNDDNDNNKFHFDEEKALAAASYLGSICSIGSFLLILLCSHSSSVQSLESFIQHIS</sequence>
<keyword evidence="3" id="KW-1185">Reference proteome</keyword>
<dbReference type="EMBL" id="KN834813">
    <property type="protein sequence ID" value="KIK54741.1"/>
    <property type="molecule type" value="Genomic_DNA"/>
</dbReference>